<organism evidence="1 2">
    <name type="scientific">Dysosmobacter segnis</name>
    <dbReference type="NCBI Taxonomy" id="2763042"/>
    <lineage>
        <taxon>Bacteria</taxon>
        <taxon>Bacillati</taxon>
        <taxon>Bacillota</taxon>
        <taxon>Clostridia</taxon>
        <taxon>Eubacteriales</taxon>
        <taxon>Oscillospiraceae</taxon>
        <taxon>Dysosmobacter</taxon>
    </lineage>
</organism>
<name>A0A923MMM0_9FIRM</name>
<dbReference type="AlphaFoldDB" id="A0A923MMM0"/>
<dbReference type="Proteomes" id="UP000620327">
    <property type="component" value="Unassembled WGS sequence"/>
</dbReference>
<evidence type="ECO:0000313" key="1">
    <source>
        <dbReference type="EMBL" id="MBC5772329.1"/>
    </source>
</evidence>
<dbReference type="InterPro" id="IPR057119">
    <property type="entry name" value="Phage_TTP_14"/>
</dbReference>
<sequence length="286" mass="31456">MSRLADTILENKAYNQYGRQAMVDIRKGGQNGIAPDYSAYVSSAAYVRRNLIAILIEAPRGFQDLENPDYWVSTLKNLVELAPKSIEGLQQTLSVEHIDNPFGGAGEIQQDISNVTRARSSPSFTWNEKYGKSVAAFLNGWVLNLIMDPETKYPRVVNNSEKPTDLLPDYTGMTVLFMEPDPTGTKVITAWLSTNMRPNDQVAEITGRRDITAAMEGQDYSVEFTALTQVGEGVNAFAQELLDNMTLTGANPNLQEAFVKEIDADVKAGESGYAERIAKMADSAIS</sequence>
<dbReference type="RefSeq" id="WP_187016437.1">
    <property type="nucleotide sequence ID" value="NZ_JACOQI010000064.1"/>
</dbReference>
<dbReference type="Pfam" id="PF23806">
    <property type="entry name" value="Phage_TTP_14"/>
    <property type="match status" value="1"/>
</dbReference>
<evidence type="ECO:0000313" key="2">
    <source>
        <dbReference type="Proteomes" id="UP000620327"/>
    </source>
</evidence>
<reference evidence="1" key="1">
    <citation type="submission" date="2020-08" db="EMBL/GenBank/DDBJ databases">
        <title>Genome public.</title>
        <authorList>
            <person name="Liu C."/>
            <person name="Sun Q."/>
        </authorList>
    </citation>
    <scope>NUCLEOTIDE SEQUENCE</scope>
    <source>
        <strain evidence="1">BX15</strain>
    </source>
</reference>
<gene>
    <name evidence="1" type="ORF">H8Z83_18850</name>
</gene>
<dbReference type="EMBL" id="JACOQI010000064">
    <property type="protein sequence ID" value="MBC5772329.1"/>
    <property type="molecule type" value="Genomic_DNA"/>
</dbReference>
<proteinExistence type="predicted"/>
<accession>A0A923MMM0</accession>
<comment type="caution">
    <text evidence="1">The sequence shown here is derived from an EMBL/GenBank/DDBJ whole genome shotgun (WGS) entry which is preliminary data.</text>
</comment>
<keyword evidence="2" id="KW-1185">Reference proteome</keyword>
<protein>
    <recommendedName>
        <fullName evidence="3">Virion structural protein</fullName>
    </recommendedName>
</protein>
<evidence type="ECO:0008006" key="3">
    <source>
        <dbReference type="Google" id="ProtNLM"/>
    </source>
</evidence>